<dbReference type="PANTHER" id="PTHR46254">
    <property type="entry name" value="PROTEIN GVQW1-RELATED"/>
    <property type="match status" value="1"/>
</dbReference>
<dbReference type="GeneTree" id="ENSGT01150000287333"/>
<evidence type="ECO:0000313" key="1">
    <source>
        <dbReference type="Ensembl" id="ENSMMUP00000065854.1"/>
    </source>
</evidence>
<reference evidence="1" key="3">
    <citation type="submission" date="2025-08" db="UniProtKB">
        <authorList>
            <consortium name="Ensembl"/>
        </authorList>
    </citation>
    <scope>IDENTIFICATION</scope>
    <source>
        <strain evidence="1">17573</strain>
    </source>
</reference>
<protein>
    <submittedName>
        <fullName evidence="1">Uncharacterized protein</fullName>
    </submittedName>
</protein>
<reference evidence="1" key="4">
    <citation type="submission" date="2025-09" db="UniProtKB">
        <authorList>
            <consortium name="Ensembl"/>
        </authorList>
    </citation>
    <scope>IDENTIFICATION</scope>
    <source>
        <strain evidence="1">17573</strain>
    </source>
</reference>
<organism evidence="1 2">
    <name type="scientific">Macaca mulatta</name>
    <name type="common">Rhesus macaque</name>
    <dbReference type="NCBI Taxonomy" id="9544"/>
    <lineage>
        <taxon>Eukaryota</taxon>
        <taxon>Metazoa</taxon>
        <taxon>Chordata</taxon>
        <taxon>Craniata</taxon>
        <taxon>Vertebrata</taxon>
        <taxon>Euteleostomi</taxon>
        <taxon>Mammalia</taxon>
        <taxon>Eutheria</taxon>
        <taxon>Euarchontoglires</taxon>
        <taxon>Primates</taxon>
        <taxon>Haplorrhini</taxon>
        <taxon>Catarrhini</taxon>
        <taxon>Cercopithecidae</taxon>
        <taxon>Cercopithecinae</taxon>
        <taxon>Macaca</taxon>
    </lineage>
</organism>
<name>A0A5F7ZL03_MACMU</name>
<keyword evidence="2" id="KW-1185">Reference proteome</keyword>
<evidence type="ECO:0000313" key="2">
    <source>
        <dbReference type="Proteomes" id="UP000006718"/>
    </source>
</evidence>
<sequence length="134" mass="14743">NYRSPPPHPANLCIFSRDRVSPCWPGRSQTPDLKRFSCLGLPKCWDYRREPPYLATSLLAVALCPQAGDLQDGSGQTHHSPGGCCDSLSSSCWALPPTASLPAGTSCSRSQLCRLETSFHHQEFFAQTLTWHSP</sequence>
<reference evidence="2" key="1">
    <citation type="journal article" date="2007" name="Science">
        <title>Evolutionary and biomedical insights from the rhesus macaque genome.</title>
        <authorList>
            <person name="Gibbs R.A."/>
            <person name="Rogers J."/>
            <person name="Katze M.G."/>
            <person name="Bumgarner R."/>
            <person name="Weinstock G.M."/>
            <person name="Mardis E.R."/>
            <person name="Remington K.A."/>
            <person name="Strausberg R.L."/>
            <person name="Venter J.C."/>
            <person name="Wilson R.K."/>
            <person name="Batzer M.A."/>
            <person name="Bustamante C.D."/>
            <person name="Eichler E.E."/>
            <person name="Hahn M.W."/>
            <person name="Hardison R.C."/>
            <person name="Makova K.D."/>
            <person name="Miller W."/>
            <person name="Milosavljevic A."/>
            <person name="Palermo R.E."/>
            <person name="Siepel A."/>
            <person name="Sikela J.M."/>
            <person name="Attaway T."/>
            <person name="Bell S."/>
            <person name="Bernard K.E."/>
            <person name="Buhay C.J."/>
            <person name="Chandrabose M.N."/>
            <person name="Dao M."/>
            <person name="Davis C."/>
            <person name="Delehaunty K.D."/>
            <person name="Ding Y."/>
            <person name="Dinh H.H."/>
            <person name="Dugan-Rocha S."/>
            <person name="Fulton L.A."/>
            <person name="Gabisi R.A."/>
            <person name="Garner T.T."/>
            <person name="Godfrey J."/>
            <person name="Hawes A.C."/>
            <person name="Hernandez J."/>
            <person name="Hines S."/>
            <person name="Holder M."/>
            <person name="Hume J."/>
            <person name="Jhangiani S.N."/>
            <person name="Joshi V."/>
            <person name="Khan Z.M."/>
            <person name="Kirkness E.F."/>
            <person name="Cree A."/>
            <person name="Fowler R.G."/>
            <person name="Lee S."/>
            <person name="Lewis L.R."/>
            <person name="Li Z."/>
            <person name="Liu Y.-S."/>
            <person name="Moore S.M."/>
            <person name="Muzny D."/>
            <person name="Nazareth L.V."/>
            <person name="Ngo D.N."/>
            <person name="Okwuonu G.O."/>
            <person name="Pai G."/>
            <person name="Parker D."/>
            <person name="Paul H.A."/>
            <person name="Pfannkoch C."/>
            <person name="Pohl C.S."/>
            <person name="Rogers Y.-H.C."/>
            <person name="Ruiz S.J."/>
            <person name="Sabo A."/>
            <person name="Santibanez J."/>
            <person name="Schneider B.W."/>
            <person name="Smith S.M."/>
            <person name="Sodergren E."/>
            <person name="Svatek A.F."/>
            <person name="Utterback T.R."/>
            <person name="Vattathil S."/>
            <person name="Warren W."/>
            <person name="White C.S."/>
            <person name="Chinwalla A.T."/>
            <person name="Feng Y."/>
            <person name="Halpern A.L."/>
            <person name="Hillier L.W."/>
            <person name="Huang X."/>
            <person name="Minx P."/>
            <person name="Nelson J.O."/>
            <person name="Pepin K.H."/>
            <person name="Qin X."/>
            <person name="Sutton G.G."/>
            <person name="Venter E."/>
            <person name="Walenz B.P."/>
            <person name="Wallis J.W."/>
            <person name="Worley K.C."/>
            <person name="Yang S.-P."/>
            <person name="Jones S.M."/>
            <person name="Marra M.A."/>
            <person name="Rocchi M."/>
            <person name="Schein J.E."/>
            <person name="Baertsch R."/>
            <person name="Clarke L."/>
            <person name="Csuros M."/>
            <person name="Glasscock J."/>
            <person name="Harris R.A."/>
            <person name="Havlak P."/>
            <person name="Jackson A.R."/>
            <person name="Jiang H."/>
            <person name="Liu Y."/>
            <person name="Messina D.N."/>
            <person name="Shen Y."/>
            <person name="Song H.X.-Z."/>
            <person name="Wylie T."/>
            <person name="Zhang L."/>
            <person name="Birney E."/>
            <person name="Han K."/>
            <person name="Konkel M.K."/>
            <person name="Lee J."/>
            <person name="Smit A.F.A."/>
            <person name="Ullmer B."/>
            <person name="Wang H."/>
            <person name="Xing J."/>
            <person name="Burhans R."/>
            <person name="Cheng Z."/>
            <person name="Karro J.E."/>
            <person name="Ma J."/>
            <person name="Raney B."/>
            <person name="She X."/>
            <person name="Cox M.J."/>
            <person name="Demuth J.P."/>
            <person name="Dumas L.J."/>
            <person name="Han S.-G."/>
            <person name="Hopkins J."/>
            <person name="Karimpour-Fard A."/>
            <person name="Kim Y.H."/>
            <person name="Pollack J.R."/>
            <person name="Vinar T."/>
            <person name="Addo-Quaye C."/>
            <person name="Degenhardt J."/>
            <person name="Denby A."/>
            <person name="Hubisz M.J."/>
            <person name="Indap A."/>
            <person name="Kosiol C."/>
            <person name="Lahn B.T."/>
            <person name="Lawson H.A."/>
            <person name="Marklein A."/>
            <person name="Nielsen R."/>
            <person name="Vallender E.J."/>
            <person name="Clark A.G."/>
            <person name="Ferguson B."/>
            <person name="Hernandez R.D."/>
            <person name="Hirani K."/>
            <person name="Kehrer-Sawatzki H."/>
            <person name="Kolb J."/>
            <person name="Patil S."/>
            <person name="Pu L.-L."/>
            <person name="Ren Y."/>
            <person name="Smith D.G."/>
            <person name="Wheeler D.A."/>
            <person name="Schenck I."/>
            <person name="Ball E.V."/>
            <person name="Chen R."/>
            <person name="Cooper D.N."/>
            <person name="Giardine B."/>
            <person name="Hsu F."/>
            <person name="Kent W.J."/>
            <person name="Lesk A."/>
            <person name="Nelson D.L."/>
            <person name="O'brien W.E."/>
            <person name="Pruefer K."/>
            <person name="Stenson P.D."/>
            <person name="Wallace J.C."/>
            <person name="Ke H."/>
            <person name="Liu X.-M."/>
            <person name="Wang P."/>
            <person name="Xiang A.P."/>
            <person name="Yang F."/>
            <person name="Barber G.P."/>
            <person name="Haussler D."/>
            <person name="Karolchik D."/>
            <person name="Kern A.D."/>
            <person name="Kuhn R.M."/>
            <person name="Smith K.E."/>
            <person name="Zwieg A.S."/>
        </authorList>
    </citation>
    <scope>NUCLEOTIDE SEQUENCE [LARGE SCALE GENOMIC DNA]</scope>
    <source>
        <strain evidence="2">17573</strain>
    </source>
</reference>
<reference evidence="1" key="2">
    <citation type="submission" date="2019-01" db="EMBL/GenBank/DDBJ databases">
        <authorList>
            <person name="Graves T."/>
            <person name="Eichler E.E."/>
            <person name="Wilson R.K."/>
        </authorList>
    </citation>
    <scope>NUCLEOTIDE SEQUENCE [LARGE SCALE GENOMIC DNA]</scope>
    <source>
        <strain evidence="1">17573</strain>
    </source>
</reference>
<dbReference type="AlphaFoldDB" id="A0A5F7ZL03"/>
<dbReference type="VEuPathDB" id="HostDB:ENSMMUG00000054564"/>
<dbReference type="Ensembl" id="ENSMMUT00000103760.1">
    <property type="protein sequence ID" value="ENSMMUP00000065854.1"/>
    <property type="gene ID" value="ENSMMUG00000054564.1"/>
</dbReference>
<dbReference type="InParanoid" id="A0A5F7ZL03"/>
<accession>A0A5F7ZL03</accession>
<dbReference type="Proteomes" id="UP000006718">
    <property type="component" value="Chromosome 20"/>
</dbReference>
<proteinExistence type="predicted"/>